<evidence type="ECO:0000256" key="1">
    <source>
        <dbReference type="SAM" id="MobiDB-lite"/>
    </source>
</evidence>
<evidence type="ECO:0000259" key="2">
    <source>
        <dbReference type="SMART" id="SM00866"/>
    </source>
</evidence>
<accession>A0A7W3Y2C2</accession>
<sequence length="179" mass="19477">MSGNEWVHASAPYVRPRKPGEQDAWSEEAAKKGRRGTQRIVHALQVPAPAEVAAALGVVEGSAVIERRRTIYLDGEATELTNTYYPMAIAGGTRLAEPTKIPGGAVSLLAELGYIARIVREDVRARMPEESERTMLALAPGVPVLELIRRTADASAPFQVDVSVFPATIQRLRYEMKVG</sequence>
<dbReference type="GO" id="GO:0003677">
    <property type="term" value="F:DNA binding"/>
    <property type="evidence" value="ECO:0007669"/>
    <property type="project" value="InterPro"/>
</dbReference>
<dbReference type="EMBL" id="VKHT01000544">
    <property type="protein sequence ID" value="MBB0245604.1"/>
    <property type="molecule type" value="Genomic_DNA"/>
</dbReference>
<gene>
    <name evidence="3" type="ORF">FNQ90_16210</name>
</gene>
<evidence type="ECO:0000313" key="4">
    <source>
        <dbReference type="Proteomes" id="UP000538929"/>
    </source>
</evidence>
<feature type="domain" description="UbiC transcription regulator-associated" evidence="2">
    <location>
        <begin position="31"/>
        <end position="171"/>
    </location>
</feature>
<proteinExistence type="predicted"/>
<organism evidence="3 4">
    <name type="scientific">Streptomyces alkaliphilus</name>
    <dbReference type="NCBI Taxonomy" id="1472722"/>
    <lineage>
        <taxon>Bacteria</taxon>
        <taxon>Bacillati</taxon>
        <taxon>Actinomycetota</taxon>
        <taxon>Actinomycetes</taxon>
        <taxon>Kitasatosporales</taxon>
        <taxon>Streptomycetaceae</taxon>
        <taxon>Streptomyces</taxon>
    </lineage>
</organism>
<protein>
    <submittedName>
        <fullName evidence="3">UTRA domain-containing protein</fullName>
    </submittedName>
</protein>
<dbReference type="AlphaFoldDB" id="A0A7W3Y2C2"/>
<dbReference type="InterPro" id="IPR028978">
    <property type="entry name" value="Chorismate_lyase_/UTRA_dom_sf"/>
</dbReference>
<dbReference type="Proteomes" id="UP000538929">
    <property type="component" value="Unassembled WGS sequence"/>
</dbReference>
<dbReference type="RefSeq" id="WP_182607068.1">
    <property type="nucleotide sequence ID" value="NZ_VKHT01000544.1"/>
</dbReference>
<name>A0A7W3Y2C2_9ACTN</name>
<dbReference type="PANTHER" id="PTHR44846:SF17">
    <property type="entry name" value="GNTR-FAMILY TRANSCRIPTIONAL REGULATOR"/>
    <property type="match status" value="1"/>
</dbReference>
<dbReference type="Pfam" id="PF07702">
    <property type="entry name" value="UTRA"/>
    <property type="match status" value="1"/>
</dbReference>
<dbReference type="Gene3D" id="3.40.1410.10">
    <property type="entry name" value="Chorismate lyase-like"/>
    <property type="match status" value="1"/>
</dbReference>
<comment type="caution">
    <text evidence="3">The sequence shown here is derived from an EMBL/GenBank/DDBJ whole genome shotgun (WGS) entry which is preliminary data.</text>
</comment>
<dbReference type="SUPFAM" id="SSF64288">
    <property type="entry name" value="Chorismate lyase-like"/>
    <property type="match status" value="1"/>
</dbReference>
<dbReference type="InterPro" id="IPR011663">
    <property type="entry name" value="UTRA"/>
</dbReference>
<dbReference type="GO" id="GO:0045892">
    <property type="term" value="P:negative regulation of DNA-templated transcription"/>
    <property type="evidence" value="ECO:0007669"/>
    <property type="project" value="TreeGrafter"/>
</dbReference>
<reference evidence="4" key="1">
    <citation type="submission" date="2019-10" db="EMBL/GenBank/DDBJ databases">
        <title>Streptomyces sp. nov., a novel actinobacterium isolated from alkaline environment.</title>
        <authorList>
            <person name="Golinska P."/>
        </authorList>
    </citation>
    <scope>NUCLEOTIDE SEQUENCE [LARGE SCALE GENOMIC DNA]</scope>
    <source>
        <strain evidence="4">DSM 42118</strain>
    </source>
</reference>
<keyword evidence="4" id="KW-1185">Reference proteome</keyword>
<evidence type="ECO:0000313" key="3">
    <source>
        <dbReference type="EMBL" id="MBB0245604.1"/>
    </source>
</evidence>
<dbReference type="PANTHER" id="PTHR44846">
    <property type="entry name" value="MANNOSYL-D-GLYCERATE TRANSPORT/METABOLISM SYSTEM REPRESSOR MNGR-RELATED"/>
    <property type="match status" value="1"/>
</dbReference>
<feature type="region of interest" description="Disordered" evidence="1">
    <location>
        <begin position="1"/>
        <end position="22"/>
    </location>
</feature>
<dbReference type="SMART" id="SM00866">
    <property type="entry name" value="UTRA"/>
    <property type="match status" value="1"/>
</dbReference>
<dbReference type="InterPro" id="IPR050679">
    <property type="entry name" value="Bact_HTH_transcr_reg"/>
</dbReference>